<proteinExistence type="predicted"/>
<reference evidence="2" key="1">
    <citation type="journal article" date="2019" name="Int. J. Syst. Evol. Microbiol.">
        <title>The Global Catalogue of Microorganisms (GCM) 10K type strain sequencing project: providing services to taxonomists for standard genome sequencing and annotation.</title>
        <authorList>
            <consortium name="The Broad Institute Genomics Platform"/>
            <consortium name="The Broad Institute Genome Sequencing Center for Infectious Disease"/>
            <person name="Wu L."/>
            <person name="Ma J."/>
        </authorList>
    </citation>
    <scope>NUCLEOTIDE SEQUENCE [LARGE SCALE GENOMIC DNA]</scope>
    <source>
        <strain evidence="2">CCM 320</strain>
    </source>
</reference>
<dbReference type="EMBL" id="JBHRUJ010000030">
    <property type="protein sequence ID" value="MFC3212705.1"/>
    <property type="molecule type" value="Genomic_DNA"/>
</dbReference>
<keyword evidence="2" id="KW-1185">Reference proteome</keyword>
<sequence length="231" mass="26317">MDIETRHERKRLLAQIDKLEITRCAECKNTPSTQKMVHCDCHSAVEIRRLGEALVATSRKTRQHRVDGYIEEALKNGLTLEIYRLLREFEMTGREIQKAVGMTQKGLTQWKIDNGLIAGTKTVDRENVPKGKHARTDSYGLTPYHFKVAEKNGIPRKRVKARRYDGWSIDRAINEPIQNVKHEYQKWLKVALANGLTVGGFKNRMSHYGMSMEDAATLPKGLSKAKGMVKA</sequence>
<organism evidence="1 2">
    <name type="scientific">Planomicrobium okeanokoites</name>
    <name type="common">Planococcus okeanokoites</name>
    <name type="synonym">Flavobacterium okeanokoites</name>
    <dbReference type="NCBI Taxonomy" id="244"/>
    <lineage>
        <taxon>Bacteria</taxon>
        <taxon>Bacillati</taxon>
        <taxon>Bacillota</taxon>
        <taxon>Bacilli</taxon>
        <taxon>Bacillales</taxon>
        <taxon>Caryophanaceae</taxon>
        <taxon>Planomicrobium</taxon>
    </lineage>
</organism>
<evidence type="ECO:0000313" key="2">
    <source>
        <dbReference type="Proteomes" id="UP001595625"/>
    </source>
</evidence>
<dbReference type="RefSeq" id="WP_117312567.1">
    <property type="nucleotide sequence ID" value="NZ_JBHRUJ010000030.1"/>
</dbReference>
<evidence type="ECO:0000313" key="1">
    <source>
        <dbReference type="EMBL" id="MFC3212705.1"/>
    </source>
</evidence>
<dbReference type="Proteomes" id="UP001595625">
    <property type="component" value="Unassembled WGS sequence"/>
</dbReference>
<gene>
    <name evidence="1" type="ORF">ACFOEJ_16680</name>
</gene>
<protein>
    <submittedName>
        <fullName evidence="1">Uncharacterized protein</fullName>
    </submittedName>
</protein>
<name>A0ABV7KT39_PLAOK</name>
<accession>A0ABV7KT39</accession>
<comment type="caution">
    <text evidence="1">The sequence shown here is derived from an EMBL/GenBank/DDBJ whole genome shotgun (WGS) entry which is preliminary data.</text>
</comment>